<sequence length="288" mass="32612">MTPLAILWNPNPIAFSIGSLDIAWYGISWALALLVALWIFARMVKREGLNPQLVDSGFLYGVFATIIGSRLGHCLFYEPQEYFLDPFMSDFPWIKLLDVRGGGLASHGAAIGLLVGLWLFARKWKVPYIWILDRVAVMVPLSGALVRLGNLMNSEIYGDPTTLPWGFIFVQNGETMPMHPTQLYEAGAYVLIFLLLAHLYWRTRLAQEKRGVLFGLFLILLFAVRLVIESIKLPQEVWEQDMWLNMGQILSLPFIVAGVVILWWGVRRPAEPYTNMPTADAAKTKTKK</sequence>
<proteinExistence type="inferred from homology"/>
<dbReference type="Proteomes" id="UP000823926">
    <property type="component" value="Unassembled WGS sequence"/>
</dbReference>
<feature type="transmembrane region" description="Helical" evidence="7">
    <location>
        <begin position="212"/>
        <end position="228"/>
    </location>
</feature>
<keyword evidence="2 7" id="KW-1003">Cell membrane</keyword>
<protein>
    <recommendedName>
        <fullName evidence="7">Phosphatidylglycerol--prolipoprotein diacylglyceryl transferase</fullName>
        <ecNumber evidence="7">2.5.1.145</ecNumber>
    </recommendedName>
</protein>
<feature type="transmembrane region" description="Helical" evidence="7">
    <location>
        <begin position="248"/>
        <end position="266"/>
    </location>
</feature>
<evidence type="ECO:0000256" key="5">
    <source>
        <dbReference type="ARBA" id="ARBA00022989"/>
    </source>
</evidence>
<evidence type="ECO:0000313" key="8">
    <source>
        <dbReference type="EMBL" id="HIW10471.1"/>
    </source>
</evidence>
<dbReference type="InterPro" id="IPR001640">
    <property type="entry name" value="Lgt"/>
</dbReference>
<gene>
    <name evidence="7 8" type="primary">lgt</name>
    <name evidence="8" type="ORF">H9888_03115</name>
</gene>
<feature type="transmembrane region" description="Helical" evidence="7">
    <location>
        <begin position="22"/>
        <end position="41"/>
    </location>
</feature>
<evidence type="ECO:0000256" key="3">
    <source>
        <dbReference type="ARBA" id="ARBA00022679"/>
    </source>
</evidence>
<name>A0A9D1TXL0_9BACT</name>
<keyword evidence="5 7" id="KW-1133">Transmembrane helix</keyword>
<comment type="similarity">
    <text evidence="1 7">Belongs to the Lgt family.</text>
</comment>
<dbReference type="EMBL" id="DXHL01000018">
    <property type="protein sequence ID" value="HIW10471.1"/>
    <property type="molecule type" value="Genomic_DNA"/>
</dbReference>
<dbReference type="AlphaFoldDB" id="A0A9D1TXL0"/>
<comment type="caution">
    <text evidence="8">The sequence shown here is derived from an EMBL/GenBank/DDBJ whole genome shotgun (WGS) entry which is preliminary data.</text>
</comment>
<dbReference type="PANTHER" id="PTHR30589:SF0">
    <property type="entry name" value="PHOSPHATIDYLGLYCEROL--PROLIPOPROTEIN DIACYLGLYCERYL TRANSFERASE"/>
    <property type="match status" value="1"/>
</dbReference>
<dbReference type="NCBIfam" id="TIGR00544">
    <property type="entry name" value="lgt"/>
    <property type="match status" value="1"/>
</dbReference>
<dbReference type="EC" id="2.5.1.145" evidence="7"/>
<reference evidence="8" key="2">
    <citation type="submission" date="2021-04" db="EMBL/GenBank/DDBJ databases">
        <authorList>
            <person name="Gilroy R."/>
        </authorList>
    </citation>
    <scope>NUCLEOTIDE SEQUENCE</scope>
    <source>
        <strain evidence="8">ChiBcec15-1070</strain>
    </source>
</reference>
<feature type="binding site" evidence="7">
    <location>
        <position position="147"/>
    </location>
    <ligand>
        <name>a 1,2-diacyl-sn-glycero-3-phospho-(1'-sn-glycerol)</name>
        <dbReference type="ChEBI" id="CHEBI:64716"/>
    </ligand>
</feature>
<feature type="transmembrane region" description="Helical" evidence="7">
    <location>
        <begin position="53"/>
        <end position="79"/>
    </location>
</feature>
<dbReference type="HAMAP" id="MF_01147">
    <property type="entry name" value="Lgt"/>
    <property type="match status" value="1"/>
</dbReference>
<comment type="subcellular location">
    <subcellularLocation>
        <location evidence="7">Cell membrane</location>
        <topology evidence="7">Multi-pass membrane protein</topology>
    </subcellularLocation>
</comment>
<dbReference type="PANTHER" id="PTHR30589">
    <property type="entry name" value="PROLIPOPROTEIN DIACYLGLYCERYL TRANSFERASE"/>
    <property type="match status" value="1"/>
</dbReference>
<keyword evidence="3 7" id="KW-0808">Transferase</keyword>
<organism evidence="8 9">
    <name type="scientific">Candidatus Rikenella faecigallinarum</name>
    <dbReference type="NCBI Taxonomy" id="2838745"/>
    <lineage>
        <taxon>Bacteria</taxon>
        <taxon>Pseudomonadati</taxon>
        <taxon>Bacteroidota</taxon>
        <taxon>Bacteroidia</taxon>
        <taxon>Bacteroidales</taxon>
        <taxon>Rikenellaceae</taxon>
        <taxon>Rikenella</taxon>
    </lineage>
</organism>
<evidence type="ECO:0000256" key="6">
    <source>
        <dbReference type="ARBA" id="ARBA00023136"/>
    </source>
</evidence>
<feature type="transmembrane region" description="Helical" evidence="7">
    <location>
        <begin position="128"/>
        <end position="148"/>
    </location>
</feature>
<evidence type="ECO:0000256" key="2">
    <source>
        <dbReference type="ARBA" id="ARBA00022475"/>
    </source>
</evidence>
<keyword evidence="4 7" id="KW-0812">Transmembrane</keyword>
<comment type="catalytic activity">
    <reaction evidence="7">
        <text>L-cysteinyl-[prolipoprotein] + a 1,2-diacyl-sn-glycero-3-phospho-(1'-sn-glycerol) = an S-1,2-diacyl-sn-glyceryl-L-cysteinyl-[prolipoprotein] + sn-glycerol 1-phosphate + H(+)</text>
        <dbReference type="Rhea" id="RHEA:56712"/>
        <dbReference type="Rhea" id="RHEA-COMP:14679"/>
        <dbReference type="Rhea" id="RHEA-COMP:14680"/>
        <dbReference type="ChEBI" id="CHEBI:15378"/>
        <dbReference type="ChEBI" id="CHEBI:29950"/>
        <dbReference type="ChEBI" id="CHEBI:57685"/>
        <dbReference type="ChEBI" id="CHEBI:64716"/>
        <dbReference type="ChEBI" id="CHEBI:140658"/>
        <dbReference type="EC" id="2.5.1.145"/>
    </reaction>
</comment>
<dbReference type="GO" id="GO:0008961">
    <property type="term" value="F:phosphatidylglycerol-prolipoprotein diacylglyceryl transferase activity"/>
    <property type="evidence" value="ECO:0007669"/>
    <property type="project" value="UniProtKB-UniRule"/>
</dbReference>
<evidence type="ECO:0000313" key="9">
    <source>
        <dbReference type="Proteomes" id="UP000823926"/>
    </source>
</evidence>
<keyword evidence="6 7" id="KW-0472">Membrane</keyword>
<accession>A0A9D1TXL0</accession>
<dbReference type="GO" id="GO:0042158">
    <property type="term" value="P:lipoprotein biosynthetic process"/>
    <property type="evidence" value="ECO:0007669"/>
    <property type="project" value="UniProtKB-UniRule"/>
</dbReference>
<evidence type="ECO:0000256" key="1">
    <source>
        <dbReference type="ARBA" id="ARBA00007150"/>
    </source>
</evidence>
<evidence type="ECO:0000256" key="4">
    <source>
        <dbReference type="ARBA" id="ARBA00022692"/>
    </source>
</evidence>
<comment type="function">
    <text evidence="7">Catalyzes the transfer of the diacylglyceryl group from phosphatidylglycerol to the sulfhydryl group of the N-terminal cysteine of a prolipoprotein, the first step in the formation of mature lipoproteins.</text>
</comment>
<reference evidence="8" key="1">
    <citation type="journal article" date="2021" name="PeerJ">
        <title>Extensive microbial diversity within the chicken gut microbiome revealed by metagenomics and culture.</title>
        <authorList>
            <person name="Gilroy R."/>
            <person name="Ravi A."/>
            <person name="Getino M."/>
            <person name="Pursley I."/>
            <person name="Horton D.L."/>
            <person name="Alikhan N.F."/>
            <person name="Baker D."/>
            <person name="Gharbi K."/>
            <person name="Hall N."/>
            <person name="Watson M."/>
            <person name="Adriaenssens E.M."/>
            <person name="Foster-Nyarko E."/>
            <person name="Jarju S."/>
            <person name="Secka A."/>
            <person name="Antonio M."/>
            <person name="Oren A."/>
            <person name="Chaudhuri R.R."/>
            <person name="La Ragione R."/>
            <person name="Hildebrand F."/>
            <person name="Pallen M.J."/>
        </authorList>
    </citation>
    <scope>NUCLEOTIDE SEQUENCE</scope>
    <source>
        <strain evidence="8">ChiBcec15-1070</strain>
    </source>
</reference>
<comment type="pathway">
    <text evidence="7">Protein modification; lipoprotein biosynthesis (diacylglyceryl transfer).</text>
</comment>
<dbReference type="Pfam" id="PF01790">
    <property type="entry name" value="LGT"/>
    <property type="match status" value="1"/>
</dbReference>
<feature type="transmembrane region" description="Helical" evidence="7">
    <location>
        <begin position="99"/>
        <end position="121"/>
    </location>
</feature>
<feature type="transmembrane region" description="Helical" evidence="7">
    <location>
        <begin position="183"/>
        <end position="200"/>
    </location>
</feature>
<dbReference type="GO" id="GO:0005886">
    <property type="term" value="C:plasma membrane"/>
    <property type="evidence" value="ECO:0007669"/>
    <property type="project" value="UniProtKB-SubCell"/>
</dbReference>
<evidence type="ECO:0000256" key="7">
    <source>
        <dbReference type="HAMAP-Rule" id="MF_01147"/>
    </source>
</evidence>